<dbReference type="PROSITE" id="PS51497">
    <property type="entry name" value="UMA"/>
    <property type="match status" value="1"/>
</dbReference>
<dbReference type="GO" id="GO:0005829">
    <property type="term" value="C:cytosol"/>
    <property type="evidence" value="ECO:0007669"/>
    <property type="project" value="TreeGrafter"/>
</dbReference>
<dbReference type="EnsemblMetazoa" id="LLOJ004542-RA">
    <property type="protein sequence ID" value="LLOJ004542-PA"/>
    <property type="gene ID" value="LLOJ004542"/>
</dbReference>
<evidence type="ECO:0000256" key="4">
    <source>
        <dbReference type="ARBA" id="ARBA00017653"/>
    </source>
</evidence>
<dbReference type="InterPro" id="IPR040335">
    <property type="entry name" value="MVB12A"/>
</dbReference>
<dbReference type="PANTHER" id="PTHR31612">
    <property type="entry name" value="MULTIVESICULAR BODY SUBUNIT 12A"/>
    <property type="match status" value="1"/>
</dbReference>
<evidence type="ECO:0000259" key="15">
    <source>
        <dbReference type="PROSITE" id="PS51498"/>
    </source>
</evidence>
<dbReference type="InterPro" id="IPR023341">
    <property type="entry name" value="MABP"/>
</dbReference>
<feature type="domain" description="MABP" evidence="15">
    <location>
        <begin position="23"/>
        <end position="167"/>
    </location>
</feature>
<dbReference type="FunFam" id="2.100.10.50:FF:000002">
    <property type="entry name" value="Multivesicular body subunit 12B"/>
    <property type="match status" value="1"/>
</dbReference>
<feature type="domain" description="UMA" evidence="14">
    <location>
        <begin position="236"/>
        <end position="281"/>
    </location>
</feature>
<evidence type="ECO:0000256" key="2">
    <source>
        <dbReference type="ARBA" id="ARBA00004633"/>
    </source>
</evidence>
<dbReference type="EMBL" id="AJWK01014181">
    <property type="status" value="NOT_ANNOTATED_CDS"/>
    <property type="molecule type" value="Genomic_DNA"/>
</dbReference>
<dbReference type="KEGG" id="lll:129797370"/>
<dbReference type="GO" id="GO:0032801">
    <property type="term" value="P:receptor catabolic process"/>
    <property type="evidence" value="ECO:0007669"/>
    <property type="project" value="TreeGrafter"/>
</dbReference>
<dbReference type="VEuPathDB" id="VectorBase:LLONM1_001304"/>
<proteinExistence type="inferred from homology"/>
<evidence type="ECO:0000313" key="17">
    <source>
        <dbReference type="Proteomes" id="UP000092461"/>
    </source>
</evidence>
<dbReference type="PROSITE" id="PS51498">
    <property type="entry name" value="MABP"/>
    <property type="match status" value="1"/>
</dbReference>
<dbReference type="AlphaFoldDB" id="A0A1B0GII9"/>
<dbReference type="VEuPathDB" id="VectorBase:LLOJ004542"/>
<organism evidence="16 17">
    <name type="scientific">Lutzomyia longipalpis</name>
    <name type="common">Sand fly</name>
    <dbReference type="NCBI Taxonomy" id="7200"/>
    <lineage>
        <taxon>Eukaryota</taxon>
        <taxon>Metazoa</taxon>
        <taxon>Ecdysozoa</taxon>
        <taxon>Arthropoda</taxon>
        <taxon>Hexapoda</taxon>
        <taxon>Insecta</taxon>
        <taxon>Pterygota</taxon>
        <taxon>Neoptera</taxon>
        <taxon>Endopterygota</taxon>
        <taxon>Diptera</taxon>
        <taxon>Nematocera</taxon>
        <taxon>Psychodoidea</taxon>
        <taxon>Psychodidae</taxon>
        <taxon>Lutzomyia</taxon>
        <taxon>Lutzomyia</taxon>
    </lineage>
</organism>
<dbReference type="GO" id="GO:0019075">
    <property type="term" value="P:virus maturation"/>
    <property type="evidence" value="ECO:0007669"/>
    <property type="project" value="TreeGrafter"/>
</dbReference>
<dbReference type="CTD" id="32791"/>
<dbReference type="GO" id="GO:0032510">
    <property type="term" value="P:endosome to lysosome transport via multivesicular body sorting pathway"/>
    <property type="evidence" value="ECO:0007669"/>
    <property type="project" value="TreeGrafter"/>
</dbReference>
<evidence type="ECO:0000256" key="10">
    <source>
        <dbReference type="ARBA" id="ARBA00023136"/>
    </source>
</evidence>
<evidence type="ECO:0000256" key="13">
    <source>
        <dbReference type="ARBA" id="ARBA00053101"/>
    </source>
</evidence>
<dbReference type="GO" id="GO:0017124">
    <property type="term" value="F:SH3 domain binding"/>
    <property type="evidence" value="ECO:0007669"/>
    <property type="project" value="UniProtKB-KW"/>
</dbReference>
<dbReference type="GO" id="GO:0000813">
    <property type="term" value="C:ESCRT I complex"/>
    <property type="evidence" value="ECO:0007669"/>
    <property type="project" value="InterPro"/>
</dbReference>
<keyword evidence="8" id="KW-0653">Protein transport</keyword>
<evidence type="ECO:0000256" key="8">
    <source>
        <dbReference type="ARBA" id="ARBA00022927"/>
    </source>
</evidence>
<evidence type="ECO:0000256" key="11">
    <source>
        <dbReference type="ARBA" id="ARBA00033002"/>
    </source>
</evidence>
<accession>A0A1B0GII9</accession>
<keyword evidence="7" id="KW-0967">Endosome</keyword>
<keyword evidence="10" id="KW-0472">Membrane</keyword>
<dbReference type="Pfam" id="PF10240">
    <property type="entry name" value="DUF2464"/>
    <property type="match status" value="1"/>
</dbReference>
<name>A0A1B0GII9_LUTLO</name>
<dbReference type="InterPro" id="IPR018798">
    <property type="entry name" value="MVB12A/B"/>
</dbReference>
<keyword evidence="6" id="KW-0963">Cytoplasm</keyword>
<dbReference type="Proteomes" id="UP000092461">
    <property type="component" value="Unassembled WGS sequence"/>
</dbReference>
<comment type="subcellular location">
    <subcellularLocation>
        <location evidence="1">Cytoplasm</location>
    </subcellularLocation>
    <subcellularLocation>
        <location evidence="2">Late endosome membrane</location>
        <topology evidence="2">Peripheral membrane protein</topology>
    </subcellularLocation>
</comment>
<evidence type="ECO:0000256" key="1">
    <source>
        <dbReference type="ARBA" id="ARBA00004496"/>
    </source>
</evidence>
<dbReference type="GO" id="GO:0046755">
    <property type="term" value="P:viral budding"/>
    <property type="evidence" value="ECO:0007669"/>
    <property type="project" value="TreeGrafter"/>
</dbReference>
<evidence type="ECO:0000256" key="5">
    <source>
        <dbReference type="ARBA" id="ARBA00022448"/>
    </source>
</evidence>
<dbReference type="OrthoDB" id="6021306at2759"/>
<evidence type="ECO:0000256" key="6">
    <source>
        <dbReference type="ARBA" id="ARBA00022490"/>
    </source>
</evidence>
<dbReference type="PANTHER" id="PTHR31612:SF2">
    <property type="entry name" value="MULTIVESICULAR BODY SUBUNIT 12A"/>
    <property type="match status" value="1"/>
</dbReference>
<keyword evidence="5" id="KW-0813">Transport</keyword>
<dbReference type="GO" id="GO:0015031">
    <property type="term" value="P:protein transport"/>
    <property type="evidence" value="ECO:0007669"/>
    <property type="project" value="UniProtKB-KW"/>
</dbReference>
<evidence type="ECO:0000256" key="12">
    <source>
        <dbReference type="ARBA" id="ARBA00033024"/>
    </source>
</evidence>
<keyword evidence="9" id="KW-0729">SH3-binding</keyword>
<comment type="similarity">
    <text evidence="3">Belongs to the MVB12 family.</text>
</comment>
<dbReference type="GeneID" id="129797370"/>
<dbReference type="Gene3D" id="2.100.10.50">
    <property type="match status" value="1"/>
</dbReference>
<evidence type="ECO:0000313" key="16">
    <source>
        <dbReference type="EnsemblMetazoa" id="LLOJ004542-PA"/>
    </source>
</evidence>
<evidence type="ECO:0000256" key="9">
    <source>
        <dbReference type="ARBA" id="ARBA00023036"/>
    </source>
</evidence>
<reference evidence="16" key="1">
    <citation type="submission" date="2020-05" db="UniProtKB">
        <authorList>
            <consortium name="EnsemblMetazoa"/>
        </authorList>
    </citation>
    <scope>IDENTIFICATION</scope>
    <source>
        <strain evidence="16">Jacobina</strain>
    </source>
</reference>
<keyword evidence="17" id="KW-1185">Reference proteome</keyword>
<dbReference type="InterPro" id="IPR023340">
    <property type="entry name" value="UMA"/>
</dbReference>
<dbReference type="GO" id="GO:0031902">
    <property type="term" value="C:late endosome membrane"/>
    <property type="evidence" value="ECO:0007669"/>
    <property type="project" value="UniProtKB-SubCell"/>
</dbReference>
<evidence type="ECO:0000256" key="7">
    <source>
        <dbReference type="ARBA" id="ARBA00022753"/>
    </source>
</evidence>
<dbReference type="GO" id="GO:0042058">
    <property type="term" value="P:regulation of epidermal growth factor receptor signaling pathway"/>
    <property type="evidence" value="ECO:0007669"/>
    <property type="project" value="TreeGrafter"/>
</dbReference>
<dbReference type="RefSeq" id="XP_055695827.1">
    <property type="nucleotide sequence ID" value="XM_055839852.1"/>
</dbReference>
<protein>
    <recommendedName>
        <fullName evidence="4">Multivesicular body subunit 12A</fullName>
    </recommendedName>
    <alternativeName>
        <fullName evidence="12">ESCRT-I complex subunit MVB12A</fullName>
    </alternativeName>
    <alternativeName>
        <fullName evidence="11">Protein FAM125A</fullName>
    </alternativeName>
</protein>
<sequence length="296" mass="32643">MSSSNFLKNKNVINTVLNILPDNRPLTGLIVVENHEKCPKNFAPIHLTYDQDSDADLWRESYIFAKHPGRYLCMSKQDTDADTVVETISVIGANERTPEGFSSIKQTTDSAQKAWRKRQLIYKVVERKNASKAVTDIIICSKSKKAPSGFLVAGEISGLSVCYKVGPATRPLPELPPPPPIDNREKALSALGNLSISHIYENTQTSPQAPLRPAPKPPTPTSTLYGTLGGATYAEIEGVPFVLNPNLRRNNDFINVPDFKPSSTLSSSNIDYDFALERQILCTTKAISLTNNPFFH</sequence>
<evidence type="ECO:0000259" key="14">
    <source>
        <dbReference type="PROSITE" id="PS51497"/>
    </source>
</evidence>
<comment type="function">
    <text evidence="13">Component of the ESCRT-I complex, a regulator of vesicular trafficking process. Required for the sorting of endocytic ubiquitinated cargos into multivesicular bodies.</text>
</comment>
<evidence type="ECO:0000256" key="3">
    <source>
        <dbReference type="ARBA" id="ARBA00010432"/>
    </source>
</evidence>